<gene>
    <name evidence="1" type="ORF">JAAARDRAFT_663922</name>
</gene>
<evidence type="ECO:0000313" key="2">
    <source>
        <dbReference type="Proteomes" id="UP000027265"/>
    </source>
</evidence>
<organism evidence="1 2">
    <name type="scientific">Jaapia argillacea MUCL 33604</name>
    <dbReference type="NCBI Taxonomy" id="933084"/>
    <lineage>
        <taxon>Eukaryota</taxon>
        <taxon>Fungi</taxon>
        <taxon>Dikarya</taxon>
        <taxon>Basidiomycota</taxon>
        <taxon>Agaricomycotina</taxon>
        <taxon>Agaricomycetes</taxon>
        <taxon>Agaricomycetidae</taxon>
        <taxon>Jaapiales</taxon>
        <taxon>Jaapiaceae</taxon>
        <taxon>Jaapia</taxon>
    </lineage>
</organism>
<dbReference type="Proteomes" id="UP000027265">
    <property type="component" value="Unassembled WGS sequence"/>
</dbReference>
<reference evidence="2" key="1">
    <citation type="journal article" date="2014" name="Proc. Natl. Acad. Sci. U.S.A.">
        <title>Extensive sampling of basidiomycete genomes demonstrates inadequacy of the white-rot/brown-rot paradigm for wood decay fungi.</title>
        <authorList>
            <person name="Riley R."/>
            <person name="Salamov A.A."/>
            <person name="Brown D.W."/>
            <person name="Nagy L.G."/>
            <person name="Floudas D."/>
            <person name="Held B.W."/>
            <person name="Levasseur A."/>
            <person name="Lombard V."/>
            <person name="Morin E."/>
            <person name="Otillar R."/>
            <person name="Lindquist E.A."/>
            <person name="Sun H."/>
            <person name="LaButti K.M."/>
            <person name="Schmutz J."/>
            <person name="Jabbour D."/>
            <person name="Luo H."/>
            <person name="Baker S.E."/>
            <person name="Pisabarro A.G."/>
            <person name="Walton J.D."/>
            <person name="Blanchette R.A."/>
            <person name="Henrissat B."/>
            <person name="Martin F."/>
            <person name="Cullen D."/>
            <person name="Hibbett D.S."/>
            <person name="Grigoriev I.V."/>
        </authorList>
    </citation>
    <scope>NUCLEOTIDE SEQUENCE [LARGE SCALE GENOMIC DNA]</scope>
    <source>
        <strain evidence="2">MUCL 33604</strain>
    </source>
</reference>
<accession>A0A067PFB8</accession>
<sequence length="79" mass="8901">MRISCIVIGLFGVVVLLILSFFVAQVRGTPVIYLFPSLPVGLTMRNYMICKRGSCMMIRTDERVESTLAPMHPILSRLQ</sequence>
<keyword evidence="2" id="KW-1185">Reference proteome</keyword>
<dbReference type="InParanoid" id="A0A067PFB8"/>
<dbReference type="EMBL" id="KL197796">
    <property type="protein sequence ID" value="KDQ49186.1"/>
    <property type="molecule type" value="Genomic_DNA"/>
</dbReference>
<name>A0A067PFB8_9AGAM</name>
<proteinExistence type="predicted"/>
<dbReference type="AlphaFoldDB" id="A0A067PFB8"/>
<dbReference type="HOGENOM" id="CLU_2606381_0_0_1"/>
<protein>
    <submittedName>
        <fullName evidence="1">Uncharacterized protein</fullName>
    </submittedName>
</protein>
<evidence type="ECO:0000313" key="1">
    <source>
        <dbReference type="EMBL" id="KDQ49186.1"/>
    </source>
</evidence>